<feature type="transmembrane region" description="Helical" evidence="5">
    <location>
        <begin position="6"/>
        <end position="27"/>
    </location>
</feature>
<dbReference type="InterPro" id="IPR008521">
    <property type="entry name" value="Mg_trans_NIPA"/>
</dbReference>
<dbReference type="PANTHER" id="PTHR40761">
    <property type="entry name" value="CONSERVED INTEGRAL MEMBRANE ALANINE VALINE AND LEUCINE RICH PROTEIN-RELATED"/>
    <property type="match status" value="1"/>
</dbReference>
<evidence type="ECO:0000256" key="1">
    <source>
        <dbReference type="ARBA" id="ARBA00004141"/>
    </source>
</evidence>
<feature type="transmembrane region" description="Helical" evidence="5">
    <location>
        <begin position="139"/>
        <end position="159"/>
    </location>
</feature>
<accession>A0A1G9LR36</accession>
<feature type="transmembrane region" description="Helical" evidence="5">
    <location>
        <begin position="47"/>
        <end position="69"/>
    </location>
</feature>
<dbReference type="GO" id="GO:0015095">
    <property type="term" value="F:magnesium ion transmembrane transporter activity"/>
    <property type="evidence" value="ECO:0007669"/>
    <property type="project" value="InterPro"/>
</dbReference>
<organism evidence="6 7">
    <name type="scientific">Tessaracoccus oleiagri</name>
    <dbReference type="NCBI Taxonomy" id="686624"/>
    <lineage>
        <taxon>Bacteria</taxon>
        <taxon>Bacillati</taxon>
        <taxon>Actinomycetota</taxon>
        <taxon>Actinomycetes</taxon>
        <taxon>Propionibacteriales</taxon>
        <taxon>Propionibacteriaceae</taxon>
        <taxon>Tessaracoccus</taxon>
    </lineage>
</organism>
<feature type="transmembrane region" description="Helical" evidence="5">
    <location>
        <begin position="236"/>
        <end position="256"/>
    </location>
</feature>
<dbReference type="SUPFAM" id="SSF103481">
    <property type="entry name" value="Multidrug resistance efflux transporter EmrE"/>
    <property type="match status" value="1"/>
</dbReference>
<protein>
    <submittedName>
        <fullName evidence="6">Magnesium transporter NIPA</fullName>
    </submittedName>
</protein>
<keyword evidence="2 5" id="KW-0812">Transmembrane</keyword>
<evidence type="ECO:0000256" key="3">
    <source>
        <dbReference type="ARBA" id="ARBA00022989"/>
    </source>
</evidence>
<sequence>MIPVAILLQVIGSFLFAGGAILQSLGVRSTFDHGGHASDNRLSLAGLFRLFLIPRWALGLLCVLIGAAINFTALTLAPVAVVQPVGILAVSWSVILSSWVHKHRIPPNVWVAVVITLVGLVGFTLISSTHATGNQEARTVPLVITFVVVVSICLGLAALAPRAVPWLKATLWSSIGATLYGMATGMLKATADLIIRYDNPLLDPQVILTVAMMLTGFVGGAWMIQQGYASGPAEITVATMTTVDPFVAVLFGLIVLGEGSQLGLLPGVGMAAMGAVAIYGVVLLSRFHPEAQDEHEARTRASHTPPVHPV</sequence>
<dbReference type="Proteomes" id="UP000199475">
    <property type="component" value="Unassembled WGS sequence"/>
</dbReference>
<dbReference type="AlphaFoldDB" id="A0A1G9LR36"/>
<evidence type="ECO:0000256" key="4">
    <source>
        <dbReference type="ARBA" id="ARBA00023136"/>
    </source>
</evidence>
<dbReference type="InterPro" id="IPR037185">
    <property type="entry name" value="EmrE-like"/>
</dbReference>
<evidence type="ECO:0000256" key="5">
    <source>
        <dbReference type="SAM" id="Phobius"/>
    </source>
</evidence>
<proteinExistence type="predicted"/>
<feature type="transmembrane region" description="Helical" evidence="5">
    <location>
        <begin position="262"/>
        <end position="284"/>
    </location>
</feature>
<name>A0A1G9LR36_9ACTN</name>
<dbReference type="Pfam" id="PF05653">
    <property type="entry name" value="Mg_trans_NIPA"/>
    <property type="match status" value="1"/>
</dbReference>
<evidence type="ECO:0000313" key="7">
    <source>
        <dbReference type="Proteomes" id="UP000199475"/>
    </source>
</evidence>
<dbReference type="GO" id="GO:0016020">
    <property type="term" value="C:membrane"/>
    <property type="evidence" value="ECO:0007669"/>
    <property type="project" value="UniProtKB-SubCell"/>
</dbReference>
<dbReference type="EMBL" id="FNGP01000004">
    <property type="protein sequence ID" value="SDL64416.1"/>
    <property type="molecule type" value="Genomic_DNA"/>
</dbReference>
<evidence type="ECO:0000256" key="2">
    <source>
        <dbReference type="ARBA" id="ARBA00022692"/>
    </source>
</evidence>
<dbReference type="RefSeq" id="WP_093252228.1">
    <property type="nucleotide sequence ID" value="NZ_FNGP01000004.1"/>
</dbReference>
<feature type="transmembrane region" description="Helical" evidence="5">
    <location>
        <begin position="206"/>
        <end position="224"/>
    </location>
</feature>
<gene>
    <name evidence="6" type="ORF">SAMN04488242_2272</name>
</gene>
<dbReference type="OrthoDB" id="5187629at2"/>
<feature type="transmembrane region" description="Helical" evidence="5">
    <location>
        <begin position="75"/>
        <end position="96"/>
    </location>
</feature>
<reference evidence="6 7" key="1">
    <citation type="submission" date="2016-10" db="EMBL/GenBank/DDBJ databases">
        <authorList>
            <person name="de Groot N.N."/>
        </authorList>
    </citation>
    <scope>NUCLEOTIDE SEQUENCE [LARGE SCALE GENOMIC DNA]</scope>
    <source>
        <strain evidence="6 7">CGMCC 1.9159</strain>
    </source>
</reference>
<keyword evidence="3 5" id="KW-1133">Transmembrane helix</keyword>
<dbReference type="STRING" id="686624.SAMN04488242_2272"/>
<keyword evidence="7" id="KW-1185">Reference proteome</keyword>
<keyword evidence="4 5" id="KW-0472">Membrane</keyword>
<dbReference type="PANTHER" id="PTHR40761:SF1">
    <property type="entry name" value="CONSERVED INTEGRAL MEMBRANE ALANINE VALINE AND LEUCINE RICH PROTEIN-RELATED"/>
    <property type="match status" value="1"/>
</dbReference>
<feature type="transmembrane region" description="Helical" evidence="5">
    <location>
        <begin position="108"/>
        <end position="127"/>
    </location>
</feature>
<feature type="transmembrane region" description="Helical" evidence="5">
    <location>
        <begin position="166"/>
        <end position="186"/>
    </location>
</feature>
<comment type="subcellular location">
    <subcellularLocation>
        <location evidence="1">Membrane</location>
        <topology evidence="1">Multi-pass membrane protein</topology>
    </subcellularLocation>
</comment>
<evidence type="ECO:0000313" key="6">
    <source>
        <dbReference type="EMBL" id="SDL64416.1"/>
    </source>
</evidence>